<dbReference type="PROSITE" id="PS50943">
    <property type="entry name" value="HTH_CROC1"/>
    <property type="match status" value="1"/>
</dbReference>
<sequence length="393" mass="42868">MPALDDDHTGARIKEHRKLARLTQRELAARIPYSYSLLNQVECGARPATDAFVEAVAAALGVDATVLTGPSHVTEIQQARVAALVRPIREALDLFDLEPSPTHRSQPVTDLSAAADQVCQDVRATHLRKAAKDLPPLITALTLAAQSRPSTATWQALASTYRTAHDVALKMGYRDLATVALDRMGWAAERASDPCLAAIRQYKRALGHKAAEYDLGRRLVQAGHDLLDGQDSREALAVAGQLHLGASAVAARSGDTHAVARHIAAARELAKRVGGEAREVHWLSFGQMNVALHELGASITLRQFDKALTQSRRIKLPPSTLTSRRARFLVDRAVVEMENGHSDRALRHLVEARRTAPEQTRYHPATRDAITGLLHTARRTPDTLSHMAAWIGL</sequence>
<feature type="domain" description="HTH cro/C1-type" evidence="1">
    <location>
        <begin position="13"/>
        <end position="67"/>
    </location>
</feature>
<protein>
    <submittedName>
        <fullName evidence="2">Helix-turn-helix transcriptional regulator</fullName>
    </submittedName>
</protein>
<keyword evidence="3" id="KW-1185">Reference proteome</keyword>
<dbReference type="SMART" id="SM00530">
    <property type="entry name" value="HTH_XRE"/>
    <property type="match status" value="1"/>
</dbReference>
<organism evidence="2 3">
    <name type="scientific">Streptomyces ficellus</name>
    <dbReference type="NCBI Taxonomy" id="1977088"/>
    <lineage>
        <taxon>Bacteria</taxon>
        <taxon>Bacillati</taxon>
        <taxon>Actinomycetota</taxon>
        <taxon>Actinomycetes</taxon>
        <taxon>Kitasatosporales</taxon>
        <taxon>Streptomycetaceae</taxon>
        <taxon>Streptomyces</taxon>
    </lineage>
</organism>
<dbReference type="Proteomes" id="UP001174050">
    <property type="component" value="Unassembled WGS sequence"/>
</dbReference>
<dbReference type="InterPro" id="IPR010982">
    <property type="entry name" value="Lambda_DNA-bd_dom_sf"/>
</dbReference>
<dbReference type="InterPro" id="IPR001387">
    <property type="entry name" value="Cro/C1-type_HTH"/>
</dbReference>
<evidence type="ECO:0000259" key="1">
    <source>
        <dbReference type="PROSITE" id="PS50943"/>
    </source>
</evidence>
<dbReference type="RefSeq" id="WP_290114353.1">
    <property type="nucleotide sequence ID" value="NZ_JAUEPL010000042.1"/>
</dbReference>
<dbReference type="CDD" id="cd00093">
    <property type="entry name" value="HTH_XRE"/>
    <property type="match status" value="1"/>
</dbReference>
<dbReference type="Pfam" id="PF13560">
    <property type="entry name" value="HTH_31"/>
    <property type="match status" value="1"/>
</dbReference>
<dbReference type="Gene3D" id="1.10.260.40">
    <property type="entry name" value="lambda repressor-like DNA-binding domains"/>
    <property type="match status" value="1"/>
</dbReference>
<dbReference type="SUPFAM" id="SSF47413">
    <property type="entry name" value="lambda repressor-like DNA-binding domains"/>
    <property type="match status" value="1"/>
</dbReference>
<dbReference type="EMBL" id="JAUEPL010000042">
    <property type="protein sequence ID" value="MDN3297001.1"/>
    <property type="molecule type" value="Genomic_DNA"/>
</dbReference>
<comment type="caution">
    <text evidence="2">The sequence shown here is derived from an EMBL/GenBank/DDBJ whole genome shotgun (WGS) entry which is preliminary data.</text>
</comment>
<evidence type="ECO:0000313" key="3">
    <source>
        <dbReference type="Proteomes" id="UP001174050"/>
    </source>
</evidence>
<reference evidence="2" key="1">
    <citation type="submission" date="2023-06" db="EMBL/GenBank/DDBJ databases">
        <title>WGS-Sequencing of Streptomyces ficellus isolate 21 collected from sand in Gara Djebilet Iron Mine in Algeria.</title>
        <authorList>
            <person name="Zegers G.P."/>
            <person name="Gomez A."/>
            <person name="Gueddou A."/>
            <person name="Zahara A.F."/>
            <person name="Worth M."/>
            <person name="Sevigny J.L."/>
            <person name="Tisa L."/>
        </authorList>
    </citation>
    <scope>NUCLEOTIDE SEQUENCE</scope>
    <source>
        <strain evidence="2">AS11</strain>
    </source>
</reference>
<gene>
    <name evidence="2" type="ORF">QWM81_23735</name>
</gene>
<accession>A0ABT7ZC51</accession>
<proteinExistence type="predicted"/>
<name>A0ABT7ZC51_9ACTN</name>
<evidence type="ECO:0000313" key="2">
    <source>
        <dbReference type="EMBL" id="MDN3297001.1"/>
    </source>
</evidence>